<dbReference type="Pfam" id="PF04784">
    <property type="entry name" value="DUF547"/>
    <property type="match status" value="1"/>
</dbReference>
<gene>
    <name evidence="2" type="ORF">ACFOHL_00540</name>
</gene>
<keyword evidence="3" id="KW-1185">Reference proteome</keyword>
<name>A0ABV7FNL5_9ALTE</name>
<evidence type="ECO:0000313" key="2">
    <source>
        <dbReference type="EMBL" id="MFC3120102.1"/>
    </source>
</evidence>
<dbReference type="InterPro" id="IPR006869">
    <property type="entry name" value="DUF547"/>
</dbReference>
<evidence type="ECO:0000259" key="1">
    <source>
        <dbReference type="Pfam" id="PF04784"/>
    </source>
</evidence>
<proteinExistence type="predicted"/>
<evidence type="ECO:0000313" key="3">
    <source>
        <dbReference type="Proteomes" id="UP001595478"/>
    </source>
</evidence>
<accession>A0ABV7FNL5</accession>
<dbReference type="RefSeq" id="WP_376918245.1">
    <property type="nucleotide sequence ID" value="NZ_JBHRSW010000004.1"/>
</dbReference>
<dbReference type="EMBL" id="JBHRSW010000004">
    <property type="protein sequence ID" value="MFC3120102.1"/>
    <property type="molecule type" value="Genomic_DNA"/>
</dbReference>
<dbReference type="PANTHER" id="PTHR46361:SF3">
    <property type="entry name" value="ELECTRON CARRIER_ PROTEIN DISULFIDE OXIDOREDUCTASE"/>
    <property type="match status" value="1"/>
</dbReference>
<dbReference type="PANTHER" id="PTHR46361">
    <property type="entry name" value="ELECTRON CARRIER/ PROTEIN DISULFIDE OXIDOREDUCTASE"/>
    <property type="match status" value="1"/>
</dbReference>
<sequence>MKNNQKNKRILFKVASAFFVLLVLLVGYKGYGYYKLMDPDPLTYWDASNESNTSKISHLKWQQILSKYVHPSPELGINLFDYGGVSDEDYELLDTYLNEMAALDPRAYAKDEQKAYWINLYNAITIKVILDEYPVESIKETGEGLVGSGPWDDKLIAINGVELSLNNIEHGILRRIWSDNRIHYGVNCASVGCPDLSAQAYTSDTLDAHLAESAKGFINNPRGVNFTEDKLILSSIFNWFVSDFGGSEENLLTDLQKHATPDLAKRLSTYKGSIKYDYDWRLNDTSLLLPESEGDE</sequence>
<reference evidence="3" key="1">
    <citation type="journal article" date="2019" name="Int. J. Syst. Evol. Microbiol.">
        <title>The Global Catalogue of Microorganisms (GCM) 10K type strain sequencing project: providing services to taxonomists for standard genome sequencing and annotation.</title>
        <authorList>
            <consortium name="The Broad Institute Genomics Platform"/>
            <consortium name="The Broad Institute Genome Sequencing Center for Infectious Disease"/>
            <person name="Wu L."/>
            <person name="Ma J."/>
        </authorList>
    </citation>
    <scope>NUCLEOTIDE SEQUENCE [LARGE SCALE GENOMIC DNA]</scope>
    <source>
        <strain evidence="3">KCTC 52473</strain>
    </source>
</reference>
<organism evidence="2 3">
    <name type="scientific">Agaribacter flavus</name>
    <dbReference type="NCBI Taxonomy" id="1902781"/>
    <lineage>
        <taxon>Bacteria</taxon>
        <taxon>Pseudomonadati</taxon>
        <taxon>Pseudomonadota</taxon>
        <taxon>Gammaproteobacteria</taxon>
        <taxon>Alteromonadales</taxon>
        <taxon>Alteromonadaceae</taxon>
        <taxon>Agaribacter</taxon>
    </lineage>
</organism>
<dbReference type="Proteomes" id="UP001595478">
    <property type="component" value="Unassembled WGS sequence"/>
</dbReference>
<comment type="caution">
    <text evidence="2">The sequence shown here is derived from an EMBL/GenBank/DDBJ whole genome shotgun (WGS) entry which is preliminary data.</text>
</comment>
<feature type="domain" description="DUF547" evidence="1">
    <location>
        <begin position="107"/>
        <end position="218"/>
    </location>
</feature>
<protein>
    <submittedName>
        <fullName evidence="2">DUF547 domain-containing protein</fullName>
    </submittedName>
</protein>